<dbReference type="Proteomes" id="UP001348149">
    <property type="component" value="Unassembled WGS sequence"/>
</dbReference>
<dbReference type="SUPFAM" id="SSF55874">
    <property type="entry name" value="ATPase domain of HSP90 chaperone/DNA topoisomerase II/histidine kinase"/>
    <property type="match status" value="1"/>
</dbReference>
<name>A0ABU6HEG4_9RHOB</name>
<proteinExistence type="predicted"/>
<evidence type="ECO:0000313" key="3">
    <source>
        <dbReference type="EMBL" id="MEC3860854.1"/>
    </source>
</evidence>
<dbReference type="InterPro" id="IPR036890">
    <property type="entry name" value="HATPase_C_sf"/>
</dbReference>
<accession>A0ABU6HEG4</accession>
<keyword evidence="3" id="KW-0547">Nucleotide-binding</keyword>
<protein>
    <submittedName>
        <fullName evidence="3">ATP-binding protein</fullName>
        <ecNumber evidence="3">2.7.13.3</ecNumber>
    </submittedName>
</protein>
<evidence type="ECO:0000259" key="2">
    <source>
        <dbReference type="Pfam" id="PF13581"/>
    </source>
</evidence>
<dbReference type="EMBL" id="JAYLLH010000006">
    <property type="protein sequence ID" value="MEC3860854.1"/>
    <property type="molecule type" value="Genomic_DNA"/>
</dbReference>
<evidence type="ECO:0000313" key="4">
    <source>
        <dbReference type="Proteomes" id="UP001348149"/>
    </source>
</evidence>
<dbReference type="RefSeq" id="WP_326296486.1">
    <property type="nucleotide sequence ID" value="NZ_JAYLLH010000006.1"/>
</dbReference>
<comment type="caution">
    <text evidence="3">The sequence shown here is derived from an EMBL/GenBank/DDBJ whole genome shotgun (WGS) entry which is preliminary data.</text>
</comment>
<organism evidence="3 4">
    <name type="scientific">Mesobacterium hydrothermale</name>
    <dbReference type="NCBI Taxonomy" id="3111907"/>
    <lineage>
        <taxon>Bacteria</taxon>
        <taxon>Pseudomonadati</taxon>
        <taxon>Pseudomonadota</taxon>
        <taxon>Alphaproteobacteria</taxon>
        <taxon>Rhodobacterales</taxon>
        <taxon>Roseobacteraceae</taxon>
        <taxon>Mesobacterium</taxon>
    </lineage>
</organism>
<dbReference type="GO" id="GO:0005524">
    <property type="term" value="F:ATP binding"/>
    <property type="evidence" value="ECO:0007669"/>
    <property type="project" value="UniProtKB-KW"/>
</dbReference>
<keyword evidence="1" id="KW-0418">Kinase</keyword>
<dbReference type="GO" id="GO:0004673">
    <property type="term" value="F:protein histidine kinase activity"/>
    <property type="evidence" value="ECO:0007669"/>
    <property type="project" value="UniProtKB-EC"/>
</dbReference>
<dbReference type="Pfam" id="PF13581">
    <property type="entry name" value="HATPase_c_2"/>
    <property type="match status" value="1"/>
</dbReference>
<dbReference type="CDD" id="cd16936">
    <property type="entry name" value="HATPase_RsbW-like"/>
    <property type="match status" value="1"/>
</dbReference>
<keyword evidence="1" id="KW-0723">Serine/threonine-protein kinase</keyword>
<dbReference type="PANTHER" id="PTHR35526:SF3">
    <property type="entry name" value="ANTI-SIGMA-F FACTOR RSBW"/>
    <property type="match status" value="1"/>
</dbReference>
<gene>
    <name evidence="3" type="ORF">VK792_06120</name>
</gene>
<dbReference type="PANTHER" id="PTHR35526">
    <property type="entry name" value="ANTI-SIGMA-F FACTOR RSBW-RELATED"/>
    <property type="match status" value="1"/>
</dbReference>
<feature type="domain" description="Histidine kinase/HSP90-like ATPase" evidence="2">
    <location>
        <begin position="15"/>
        <end position="143"/>
    </location>
</feature>
<dbReference type="InterPro" id="IPR003594">
    <property type="entry name" value="HATPase_dom"/>
</dbReference>
<dbReference type="EC" id="2.7.13.3" evidence="3"/>
<dbReference type="Gene3D" id="3.30.565.10">
    <property type="entry name" value="Histidine kinase-like ATPase, C-terminal domain"/>
    <property type="match status" value="1"/>
</dbReference>
<keyword evidence="4" id="KW-1185">Reference proteome</keyword>
<reference evidence="3 4" key="1">
    <citation type="submission" date="2024-01" db="EMBL/GenBank/DDBJ databases">
        <title>Mesobacterium rodlantinim sp. nov., isolated from shallow sea hydrothermal systems off Kueishantao Island.</title>
        <authorList>
            <person name="Su Z."/>
            <person name="Tang K."/>
        </authorList>
    </citation>
    <scope>NUCLEOTIDE SEQUENCE [LARGE SCALE GENOMIC DNA]</scope>
    <source>
        <strain evidence="3 4">TK19101</strain>
    </source>
</reference>
<dbReference type="InterPro" id="IPR050267">
    <property type="entry name" value="Anti-sigma-factor_SerPK"/>
</dbReference>
<sequence>MHQTAENQVLFAHRFDATADSVRQTVQLACAALVAVGVGDDARGTIELVLAEALNNVVEHAYAGCAQGRIDTELRRAPGQVRIEIRDQGAPLPGGALPWCPRDGLADVRQSLPEGGFGWQLLVRLTRHICYVRIDGENRLTLVIDHDWWNAPKPSPS</sequence>
<evidence type="ECO:0000256" key="1">
    <source>
        <dbReference type="ARBA" id="ARBA00022527"/>
    </source>
</evidence>
<keyword evidence="3" id="KW-0067">ATP-binding</keyword>
<keyword evidence="3" id="KW-0808">Transferase</keyword>